<proteinExistence type="predicted"/>
<reference evidence="1 2" key="1">
    <citation type="submission" date="2019-04" db="EMBL/GenBank/DDBJ databases">
        <title>High contiguity whole genome sequence and gene annotation resource for two Venturia nashicola isolates.</title>
        <authorList>
            <person name="Prokchorchik M."/>
            <person name="Won K."/>
            <person name="Lee Y."/>
            <person name="Choi E.D."/>
            <person name="Segonzac C."/>
            <person name="Sohn K.H."/>
        </authorList>
    </citation>
    <scope>NUCLEOTIDE SEQUENCE [LARGE SCALE GENOMIC DNA]</scope>
    <source>
        <strain evidence="1 2">PRI2</strain>
    </source>
</reference>
<dbReference type="AlphaFoldDB" id="A0A4Z1NM61"/>
<protein>
    <submittedName>
        <fullName evidence="1">Uncharacterized protein</fullName>
    </submittedName>
</protein>
<dbReference type="EMBL" id="SNSC02000024">
    <property type="protein sequence ID" value="TID13911.1"/>
    <property type="molecule type" value="Genomic_DNA"/>
</dbReference>
<gene>
    <name evidence="1" type="ORF">E6O75_ATG07143</name>
</gene>
<comment type="caution">
    <text evidence="1">The sequence shown here is derived from an EMBL/GenBank/DDBJ whole genome shotgun (WGS) entry which is preliminary data.</text>
</comment>
<evidence type="ECO:0000313" key="1">
    <source>
        <dbReference type="EMBL" id="TID13911.1"/>
    </source>
</evidence>
<keyword evidence="2" id="KW-1185">Reference proteome</keyword>
<accession>A0A4Z1NM61</accession>
<dbReference type="Proteomes" id="UP000298493">
    <property type="component" value="Unassembled WGS sequence"/>
</dbReference>
<sequence>MQVCHLFYDRINNDDWIKQSRLFLQPEDAVINNSPSRREPHQEDPLNTAAFNLKLNPMLANISIPPFIDWSDFVKRTENSNPPRRVPIMQAWDADNKHICIYPVREGGFDSPLNKLFVTQPPITSVSLALPGAKSWTEFGSGYPREVTICNLEGLKIGDIAREWRKITDGDRYSAAMPACVVIHAWASYERFYSAYRTVLMESNAIVGKSLARNL</sequence>
<organism evidence="1 2">
    <name type="scientific">Venturia nashicola</name>
    <dbReference type="NCBI Taxonomy" id="86259"/>
    <lineage>
        <taxon>Eukaryota</taxon>
        <taxon>Fungi</taxon>
        <taxon>Dikarya</taxon>
        <taxon>Ascomycota</taxon>
        <taxon>Pezizomycotina</taxon>
        <taxon>Dothideomycetes</taxon>
        <taxon>Pleosporomycetidae</taxon>
        <taxon>Venturiales</taxon>
        <taxon>Venturiaceae</taxon>
        <taxon>Venturia</taxon>
    </lineage>
</organism>
<evidence type="ECO:0000313" key="2">
    <source>
        <dbReference type="Proteomes" id="UP000298493"/>
    </source>
</evidence>
<name>A0A4Z1NM61_9PEZI</name>